<feature type="compositionally biased region" description="Low complexity" evidence="2">
    <location>
        <begin position="387"/>
        <end position="403"/>
    </location>
</feature>
<dbReference type="Gene3D" id="3.30.1470.10">
    <property type="entry name" value="Photosystem I PsaD, reaction center subunit II"/>
    <property type="match status" value="1"/>
</dbReference>
<dbReference type="InterPro" id="IPR036020">
    <property type="entry name" value="WW_dom_sf"/>
</dbReference>
<feature type="region of interest" description="Disordered" evidence="2">
    <location>
        <begin position="428"/>
        <end position="582"/>
    </location>
</feature>
<feature type="coiled-coil region" evidence="1">
    <location>
        <begin position="698"/>
        <end position="803"/>
    </location>
</feature>
<name>A0A8R2M2H0_BOMMO</name>
<dbReference type="CDD" id="cd00201">
    <property type="entry name" value="WW"/>
    <property type="match status" value="1"/>
</dbReference>
<feature type="compositionally biased region" description="Low complexity" evidence="2">
    <location>
        <begin position="482"/>
        <end position="492"/>
    </location>
</feature>
<dbReference type="PROSITE" id="PS50020">
    <property type="entry name" value="WW_DOMAIN_2"/>
    <property type="match status" value="1"/>
</dbReference>
<dbReference type="SUPFAM" id="SSF51045">
    <property type="entry name" value="WW domain"/>
    <property type="match status" value="1"/>
</dbReference>
<proteinExistence type="predicted"/>
<dbReference type="EnsemblMetazoa" id="XM_038017103.1">
    <property type="protein sequence ID" value="XP_037873031.1"/>
    <property type="gene ID" value="LOC101739019"/>
</dbReference>
<feature type="region of interest" description="Disordered" evidence="2">
    <location>
        <begin position="387"/>
        <end position="413"/>
    </location>
</feature>
<feature type="compositionally biased region" description="Low complexity" evidence="2">
    <location>
        <begin position="1010"/>
        <end position="1025"/>
    </location>
</feature>
<evidence type="ECO:0000256" key="1">
    <source>
        <dbReference type="SAM" id="Coils"/>
    </source>
</evidence>
<feature type="compositionally biased region" description="Basic and acidic residues" evidence="2">
    <location>
        <begin position="122"/>
        <end position="131"/>
    </location>
</feature>
<reference evidence="4" key="2">
    <citation type="submission" date="2022-06" db="UniProtKB">
        <authorList>
            <consortium name="EnsemblMetazoa"/>
        </authorList>
    </citation>
    <scope>IDENTIFICATION</scope>
    <source>
        <strain evidence="4">p50T (Dazao)</strain>
    </source>
</reference>
<evidence type="ECO:0000313" key="4">
    <source>
        <dbReference type="EnsemblMetazoa" id="XP_037873031.1"/>
    </source>
</evidence>
<protein>
    <recommendedName>
        <fullName evidence="3">WW domain-containing protein</fullName>
    </recommendedName>
</protein>
<feature type="region of interest" description="Disordered" evidence="2">
    <location>
        <begin position="325"/>
        <end position="369"/>
    </location>
</feature>
<evidence type="ECO:0000313" key="5">
    <source>
        <dbReference type="Proteomes" id="UP000005204"/>
    </source>
</evidence>
<feature type="compositionally biased region" description="Basic and acidic residues" evidence="2">
    <location>
        <begin position="535"/>
        <end position="547"/>
    </location>
</feature>
<feature type="compositionally biased region" description="Low complexity" evidence="2">
    <location>
        <begin position="1194"/>
        <end position="1207"/>
    </location>
</feature>
<feature type="coiled-coil region" evidence="1">
    <location>
        <begin position="835"/>
        <end position="866"/>
    </location>
</feature>
<feature type="compositionally biased region" description="Basic and acidic residues" evidence="2">
    <location>
        <begin position="501"/>
        <end position="518"/>
    </location>
</feature>
<reference evidence="5" key="1">
    <citation type="journal article" date="2008" name="Insect Biochem. Mol. Biol.">
        <title>The genome of a lepidopteran model insect, the silkworm Bombyx mori.</title>
        <authorList>
            <consortium name="International Silkworm Genome Consortium"/>
        </authorList>
    </citation>
    <scope>NUCLEOTIDE SEQUENCE [LARGE SCALE GENOMIC DNA]</scope>
    <source>
        <strain evidence="5">p50T</strain>
    </source>
</reference>
<organism evidence="4 5">
    <name type="scientific">Bombyx mori</name>
    <name type="common">Silk moth</name>
    <dbReference type="NCBI Taxonomy" id="7091"/>
    <lineage>
        <taxon>Eukaryota</taxon>
        <taxon>Metazoa</taxon>
        <taxon>Ecdysozoa</taxon>
        <taxon>Arthropoda</taxon>
        <taxon>Hexapoda</taxon>
        <taxon>Insecta</taxon>
        <taxon>Pterygota</taxon>
        <taxon>Neoptera</taxon>
        <taxon>Endopterygota</taxon>
        <taxon>Lepidoptera</taxon>
        <taxon>Glossata</taxon>
        <taxon>Ditrysia</taxon>
        <taxon>Bombycoidea</taxon>
        <taxon>Bombycidae</taxon>
        <taxon>Bombycinae</taxon>
        <taxon>Bombyx</taxon>
    </lineage>
</organism>
<dbReference type="PANTHER" id="PTHR21715:SF0">
    <property type="entry name" value="RH04127P"/>
    <property type="match status" value="1"/>
</dbReference>
<feature type="compositionally biased region" description="Low complexity" evidence="2">
    <location>
        <begin position="329"/>
        <end position="352"/>
    </location>
</feature>
<feature type="compositionally biased region" description="Basic and acidic residues" evidence="2">
    <location>
        <begin position="289"/>
        <end position="304"/>
    </location>
</feature>
<feature type="region of interest" description="Disordered" evidence="2">
    <location>
        <begin position="260"/>
        <end position="311"/>
    </location>
</feature>
<feature type="compositionally biased region" description="Basic and acidic residues" evidence="2">
    <location>
        <begin position="927"/>
        <end position="944"/>
    </location>
</feature>
<dbReference type="InterPro" id="IPR001202">
    <property type="entry name" value="WW_dom"/>
</dbReference>
<dbReference type="Pfam" id="PF00397">
    <property type="entry name" value="WW"/>
    <property type="match status" value="1"/>
</dbReference>
<keyword evidence="1" id="KW-0175">Coiled coil</keyword>
<keyword evidence="5" id="KW-1185">Reference proteome</keyword>
<dbReference type="Proteomes" id="UP000005204">
    <property type="component" value="Unassembled WGS sequence"/>
</dbReference>
<feature type="compositionally biased region" description="Basic and acidic residues" evidence="2">
    <location>
        <begin position="878"/>
        <end position="902"/>
    </location>
</feature>
<evidence type="ECO:0000259" key="3">
    <source>
        <dbReference type="PROSITE" id="PS50020"/>
    </source>
</evidence>
<accession>A0A8R2M2H0</accession>
<dbReference type="PROSITE" id="PS01159">
    <property type="entry name" value="WW_DOMAIN_1"/>
    <property type="match status" value="1"/>
</dbReference>
<feature type="compositionally biased region" description="Low complexity" evidence="2">
    <location>
        <begin position="1216"/>
        <end position="1237"/>
    </location>
</feature>
<feature type="compositionally biased region" description="Low complexity" evidence="2">
    <location>
        <begin position="561"/>
        <end position="578"/>
    </location>
</feature>
<feature type="region of interest" description="Disordered" evidence="2">
    <location>
        <begin position="870"/>
        <end position="1048"/>
    </location>
</feature>
<dbReference type="SMART" id="SM00456">
    <property type="entry name" value="WW"/>
    <property type="match status" value="1"/>
</dbReference>
<dbReference type="PANTHER" id="PTHR21715">
    <property type="entry name" value="RH04127P"/>
    <property type="match status" value="1"/>
</dbReference>
<feature type="region of interest" description="Disordered" evidence="2">
    <location>
        <begin position="1168"/>
        <end position="1250"/>
    </location>
</feature>
<feature type="region of interest" description="Disordered" evidence="2">
    <location>
        <begin position="103"/>
        <end position="167"/>
    </location>
</feature>
<dbReference type="AlphaFoldDB" id="A0A8R2M2H0"/>
<dbReference type="InterPro" id="IPR053233">
    <property type="entry name" value="ABRA-related"/>
</dbReference>
<feature type="compositionally biased region" description="Polar residues" evidence="2">
    <location>
        <begin position="910"/>
        <end position="923"/>
    </location>
</feature>
<evidence type="ECO:0000256" key="2">
    <source>
        <dbReference type="SAM" id="MobiDB-lite"/>
    </source>
</evidence>
<feature type="compositionally biased region" description="Polar residues" evidence="2">
    <location>
        <begin position="103"/>
        <end position="121"/>
    </location>
</feature>
<sequence length="1250" mass="139484">MSSPSAVVCREVFDENSQPSVEEICEYAQQLGIDPESESHLLPLARDGLMQALPHQWKAYYDEKLQTHYYYNEETKNTQWEHPLDNLYRELVKKARDASMQDDTCASVQELPTSEENTNQRNLERHETKVESDEELSTDSENQPEVKENTIHNKRLTPLGRPPLSPLTKLDKKLGDIHISPLRRSIEGVPKSKLVHHTSDKDVFDRMPFEKHKIMFKQHSENIDLKMNVQSPEEENVKLLFGSKTDKGLPLTGKGNMFLKLSKSDLPSPETEKSLPLDSVTKSDPPKGILRESISDIINRRPDNVGRQTASFDEDKKCVRFQLEDAAESAASPGSNSSSEQNEPQSSVVSARPPLPPRPAKPSSDKDSTGFDLRLIKFSLKLNTEAGSATASAESEVASGPGRRVVRPPPTDYIRPQLFQKHFRKIADILADPAPDPAPDLAPDGPRPRSPMVPLTNKISINLMESIESETSIDSPDREFANLDLNDLNDANELNDLDDSNEQKDRSVSKDDSDRDSGMLRSPPAERAGRGQPAHSDELRDTSEPDRCQPSNEGLAKNKSSSETSHTAAAPSPAPNSARDIKPLKYDFAKPWTPLSSFQPQKAVIAPQVKTSESSSSLKVASPRLDGVILSNGNTRSDNVMVVYQFETQQNSLSKPLRSPLIPDMGTRDFIERHKSDERRRLELALQKELESIRVEWSLREKKLRAELNEELRESEERFVAEKRVRLNEQAERHRRELEETLASNERLHRAALEAARAQLEARRTADVHAAENEHARDMERLKETYRDKRDQLRRMLEAEHEQCLEEVRDQFASQVERERARLRDEQRSAVLCAREQHRAALDALRQDYRAQVERVRGEHRCLAEEARRRLAAQRQPAPDKYRALKDKYTRLKHDVKMSIERRNKRREASATTGSETDPSASHRTARSADRSRGGRPRTDDEPGNRNSTSASDGPAPRSAAVPGPCATFPMESESRRKHAPAAPPPRAAASPPRAAPRPHAARETPTDPPDSSDAGSAGGRAPSGRGRRRSFARLKSASTSRLHCSPRWAGPLESVRQQLRALDALDALGSPDQPAYALPYPFRAGEAARPELEFVRHRALVEREGVRRARGVLRARRAALLQEGREGREEEERTELEVSLHRARAVLGEKEIRLRHIERTLAALAAPPAAPPAGTPLQNGTTYGCSARDDSASDASSPFDDVTPPGDVTPPAGPPGSSSCRAAPAPRARSPEGASPRARRLRAWLHSPP</sequence>
<feature type="domain" description="WW" evidence="3">
    <location>
        <begin position="51"/>
        <end position="85"/>
    </location>
</feature>